<organism evidence="1 2">
    <name type="scientific">Coleophoma crateriformis</name>
    <dbReference type="NCBI Taxonomy" id="565419"/>
    <lineage>
        <taxon>Eukaryota</taxon>
        <taxon>Fungi</taxon>
        <taxon>Dikarya</taxon>
        <taxon>Ascomycota</taxon>
        <taxon>Pezizomycotina</taxon>
        <taxon>Leotiomycetes</taxon>
        <taxon>Helotiales</taxon>
        <taxon>Dermateaceae</taxon>
        <taxon>Coleophoma</taxon>
    </lineage>
</organism>
<protein>
    <recommendedName>
        <fullName evidence="3">Amidohydrolase-related domain-containing protein</fullName>
    </recommendedName>
</protein>
<sequence>MDASHRSADTAMDFEGVRIAGKPDQSRWNIHCENGLVGTLTEHESTNDSQADPRLLCPSLCHPHIHLDKCFLLSHPRYADLEIQKGDFQEALSLTNEAKSRFTHEDLMERGRALIEESIGFGVTHMRAFVEVDAVVQLKCLDAGVALKEEFKQRCYVQICVFAQDPIFSYDDKGIQMQGLLRQAVDRPGVEAFGSTPYVEKSKENQSRNIQWTLELALERQLHVDFHMDYNLDPKTDVYTLLALKAAKTLEWPKDRCSKQFRTIVFGHCTRLSLFTKAQWQSLRQEIADLPVSFVGLPTSDIFMMGRPDKEAGGSERVRGTLQVVQMIGEYGLNAAMGINNVGNAFTPQGSCDPLALACLGVGIYQAGTKAEAEILLQCVSTRAKSAIGLGSPDLELQAGQSADFVVFGNATSTESFRRRNSTKDLVYDAGHERVTVFRGRKVSQ</sequence>
<dbReference type="InterPro" id="IPR052349">
    <property type="entry name" value="Metallo-hydrolase_Enzymes"/>
</dbReference>
<name>A0A3D8TA41_9HELO</name>
<dbReference type="SUPFAM" id="SSF51556">
    <property type="entry name" value="Metallo-dependent hydrolases"/>
    <property type="match status" value="1"/>
</dbReference>
<dbReference type="InterPro" id="IPR032466">
    <property type="entry name" value="Metal_Hydrolase"/>
</dbReference>
<dbReference type="EMBL" id="PDLN01000001">
    <property type="protein sequence ID" value="RDW95271.1"/>
    <property type="molecule type" value="Genomic_DNA"/>
</dbReference>
<evidence type="ECO:0000313" key="2">
    <source>
        <dbReference type="Proteomes" id="UP000256328"/>
    </source>
</evidence>
<dbReference type="AlphaFoldDB" id="A0A3D8TA41"/>
<dbReference type="PANTHER" id="PTHR32027:SF0">
    <property type="entry name" value="CYTOSINE DEAMINASE"/>
    <property type="match status" value="1"/>
</dbReference>
<keyword evidence="2" id="KW-1185">Reference proteome</keyword>
<reference evidence="1 2" key="1">
    <citation type="journal article" date="2018" name="IMA Fungus">
        <title>IMA Genome-F 9: Draft genome sequence of Annulohypoxylon stygium, Aspergillus mulundensis, Berkeleyomyces basicola (syn. Thielaviopsis basicola), Ceratocystis smalleyi, two Cercospora beticola strains, Coleophoma cylindrospora, Fusarium fracticaudum, Phialophora cf. hyalina, and Morchella septimelata.</title>
        <authorList>
            <person name="Wingfield B.D."/>
            <person name="Bills G.F."/>
            <person name="Dong Y."/>
            <person name="Huang W."/>
            <person name="Nel W.J."/>
            <person name="Swalarsk-Parry B.S."/>
            <person name="Vaghefi N."/>
            <person name="Wilken P.M."/>
            <person name="An Z."/>
            <person name="de Beer Z.W."/>
            <person name="De Vos L."/>
            <person name="Chen L."/>
            <person name="Duong T.A."/>
            <person name="Gao Y."/>
            <person name="Hammerbacher A."/>
            <person name="Kikkert J.R."/>
            <person name="Li Y."/>
            <person name="Li H."/>
            <person name="Li K."/>
            <person name="Li Q."/>
            <person name="Liu X."/>
            <person name="Ma X."/>
            <person name="Naidoo K."/>
            <person name="Pethybridge S.J."/>
            <person name="Sun J."/>
            <person name="Steenkamp E.T."/>
            <person name="van der Nest M.A."/>
            <person name="van Wyk S."/>
            <person name="Wingfield M.J."/>
            <person name="Xiong C."/>
            <person name="Yue Q."/>
            <person name="Zhang X."/>
        </authorList>
    </citation>
    <scope>NUCLEOTIDE SEQUENCE [LARGE SCALE GENOMIC DNA]</scope>
    <source>
        <strain evidence="1 2">BP5796</strain>
    </source>
</reference>
<dbReference type="PANTHER" id="PTHR32027">
    <property type="entry name" value="CYTOSINE DEAMINASE"/>
    <property type="match status" value="1"/>
</dbReference>
<comment type="caution">
    <text evidence="1">The sequence shown here is derived from an EMBL/GenBank/DDBJ whole genome shotgun (WGS) entry which is preliminary data.</text>
</comment>
<accession>A0A3D8TA41</accession>
<gene>
    <name evidence="1" type="ORF">BP5796_01034</name>
</gene>
<dbReference type="OrthoDB" id="10266980at2759"/>
<evidence type="ECO:0000313" key="1">
    <source>
        <dbReference type="EMBL" id="RDW95271.1"/>
    </source>
</evidence>
<dbReference type="Gene3D" id="3.20.20.140">
    <property type="entry name" value="Metal-dependent hydrolases"/>
    <property type="match status" value="1"/>
</dbReference>
<proteinExistence type="predicted"/>
<dbReference type="Proteomes" id="UP000256328">
    <property type="component" value="Unassembled WGS sequence"/>
</dbReference>
<dbReference type="GO" id="GO:0016814">
    <property type="term" value="F:hydrolase activity, acting on carbon-nitrogen (but not peptide) bonds, in cyclic amidines"/>
    <property type="evidence" value="ECO:0007669"/>
    <property type="project" value="TreeGrafter"/>
</dbReference>
<evidence type="ECO:0008006" key="3">
    <source>
        <dbReference type="Google" id="ProtNLM"/>
    </source>
</evidence>